<dbReference type="AlphaFoldDB" id="A0AAN7BLA4"/>
<reference evidence="2" key="2">
    <citation type="submission" date="2023-05" db="EMBL/GenBank/DDBJ databases">
        <authorList>
            <consortium name="Lawrence Berkeley National Laboratory"/>
            <person name="Steindorff A."/>
            <person name="Hensen N."/>
            <person name="Bonometti L."/>
            <person name="Westerberg I."/>
            <person name="Brannstrom I.O."/>
            <person name="Guillou S."/>
            <person name="Cros-Aarteil S."/>
            <person name="Calhoun S."/>
            <person name="Haridas S."/>
            <person name="Kuo A."/>
            <person name="Mondo S."/>
            <person name="Pangilinan J."/>
            <person name="Riley R."/>
            <person name="Labutti K."/>
            <person name="Andreopoulos B."/>
            <person name="Lipzen A."/>
            <person name="Chen C."/>
            <person name="Yanf M."/>
            <person name="Daum C."/>
            <person name="Ng V."/>
            <person name="Clum A."/>
            <person name="Ohm R."/>
            <person name="Martin F."/>
            <person name="Silar P."/>
            <person name="Natvig D."/>
            <person name="Lalanne C."/>
            <person name="Gautier V."/>
            <person name="Ament-Velasquez S.L."/>
            <person name="Kruys A."/>
            <person name="Hutchinson M.I."/>
            <person name="Powell A.J."/>
            <person name="Barry K."/>
            <person name="Miller A.N."/>
            <person name="Grigoriev I.V."/>
            <person name="Debuchy R."/>
            <person name="Gladieux P."/>
            <person name="Thoren M.H."/>
            <person name="Johannesson H."/>
        </authorList>
    </citation>
    <scope>NUCLEOTIDE SEQUENCE</scope>
    <source>
        <strain evidence="2">CBS 990.96</strain>
    </source>
</reference>
<evidence type="ECO:0000313" key="2">
    <source>
        <dbReference type="EMBL" id="KAK4225337.1"/>
    </source>
</evidence>
<reference evidence="2" key="1">
    <citation type="journal article" date="2023" name="Mol. Phylogenet. Evol.">
        <title>Genome-scale phylogeny and comparative genomics of the fungal order Sordariales.</title>
        <authorList>
            <person name="Hensen N."/>
            <person name="Bonometti L."/>
            <person name="Westerberg I."/>
            <person name="Brannstrom I.O."/>
            <person name="Guillou S."/>
            <person name="Cros-Aarteil S."/>
            <person name="Calhoun S."/>
            <person name="Haridas S."/>
            <person name="Kuo A."/>
            <person name="Mondo S."/>
            <person name="Pangilinan J."/>
            <person name="Riley R."/>
            <person name="LaButti K."/>
            <person name="Andreopoulos B."/>
            <person name="Lipzen A."/>
            <person name="Chen C."/>
            <person name="Yan M."/>
            <person name="Daum C."/>
            <person name="Ng V."/>
            <person name="Clum A."/>
            <person name="Steindorff A."/>
            <person name="Ohm R.A."/>
            <person name="Martin F."/>
            <person name="Silar P."/>
            <person name="Natvig D.O."/>
            <person name="Lalanne C."/>
            <person name="Gautier V."/>
            <person name="Ament-Velasquez S.L."/>
            <person name="Kruys A."/>
            <person name="Hutchinson M.I."/>
            <person name="Powell A.J."/>
            <person name="Barry K."/>
            <person name="Miller A.N."/>
            <person name="Grigoriev I.V."/>
            <person name="Debuchy R."/>
            <person name="Gladieux P."/>
            <person name="Hiltunen Thoren M."/>
            <person name="Johannesson H."/>
        </authorList>
    </citation>
    <scope>NUCLEOTIDE SEQUENCE</scope>
    <source>
        <strain evidence="2">CBS 990.96</strain>
    </source>
</reference>
<proteinExistence type="predicted"/>
<dbReference type="EMBL" id="MU865369">
    <property type="protein sequence ID" value="KAK4225337.1"/>
    <property type="molecule type" value="Genomic_DNA"/>
</dbReference>
<gene>
    <name evidence="2" type="ORF">QBC38DRAFT_445630</name>
</gene>
<name>A0AAN7BLA4_9PEZI</name>
<comment type="caution">
    <text evidence="2">The sequence shown here is derived from an EMBL/GenBank/DDBJ whole genome shotgun (WGS) entry which is preliminary data.</text>
</comment>
<evidence type="ECO:0000256" key="1">
    <source>
        <dbReference type="SAM" id="MobiDB-lite"/>
    </source>
</evidence>
<protein>
    <submittedName>
        <fullName evidence="2">Uncharacterized protein</fullName>
    </submittedName>
</protein>
<feature type="region of interest" description="Disordered" evidence="1">
    <location>
        <begin position="254"/>
        <end position="291"/>
    </location>
</feature>
<sequence>MGNALEEEIVECTDDCLDLRKEVRSNGGYRARKKRRLRQYWKQTNTSSIGGDLIVDNIHAGSASGLGGSVSHLRHEGGFAVDNIHAPVAEHEVIVTIGNQSIVMLKTIAERSAESRKLLEPAMLRYMEVTAMALIPAQFPPQVKAWVEEAIKGCDWQKGMAAQRTYQNGIDPLCCFFGKTSTSLEATLNRGGVTYGWMLHPASIGFHEDGRHFHRGDIAYPSPLNPNIPVQRAIYARREKTQKHTRAEADLFPTNLHHLRPSRGPQENYSSAAGVGALPVEGQRVRDDELQ</sequence>
<accession>A0AAN7BLA4</accession>
<dbReference type="Proteomes" id="UP001301958">
    <property type="component" value="Unassembled WGS sequence"/>
</dbReference>
<organism evidence="2 3">
    <name type="scientific">Podospora fimiseda</name>
    <dbReference type="NCBI Taxonomy" id="252190"/>
    <lineage>
        <taxon>Eukaryota</taxon>
        <taxon>Fungi</taxon>
        <taxon>Dikarya</taxon>
        <taxon>Ascomycota</taxon>
        <taxon>Pezizomycotina</taxon>
        <taxon>Sordariomycetes</taxon>
        <taxon>Sordariomycetidae</taxon>
        <taxon>Sordariales</taxon>
        <taxon>Podosporaceae</taxon>
        <taxon>Podospora</taxon>
    </lineage>
</organism>
<keyword evidence="3" id="KW-1185">Reference proteome</keyword>
<evidence type="ECO:0000313" key="3">
    <source>
        <dbReference type="Proteomes" id="UP001301958"/>
    </source>
</evidence>